<keyword evidence="11" id="KW-0408">Iron</keyword>
<feature type="transmembrane region" description="Helical" evidence="16">
    <location>
        <begin position="569"/>
        <end position="590"/>
    </location>
</feature>
<dbReference type="Pfam" id="PF01794">
    <property type="entry name" value="Ferric_reduct"/>
    <property type="match status" value="1"/>
</dbReference>
<evidence type="ECO:0000256" key="14">
    <source>
        <dbReference type="ARBA" id="ARBA00050970"/>
    </source>
</evidence>
<gene>
    <name evidence="18" type="ORF">SASPL_152903</name>
</gene>
<evidence type="ECO:0000256" key="7">
    <source>
        <dbReference type="ARBA" id="ARBA00022723"/>
    </source>
</evidence>
<feature type="transmembrane region" description="Helical" evidence="16">
    <location>
        <begin position="157"/>
        <end position="180"/>
    </location>
</feature>
<evidence type="ECO:0000256" key="15">
    <source>
        <dbReference type="ARBA" id="ARBA00066905"/>
    </source>
</evidence>
<keyword evidence="9 16" id="KW-1133">Transmembrane helix</keyword>
<dbReference type="PANTHER" id="PTHR11972">
    <property type="entry name" value="NADPH OXIDASE"/>
    <property type="match status" value="1"/>
</dbReference>
<feature type="transmembrane region" description="Helical" evidence="16">
    <location>
        <begin position="192"/>
        <end position="215"/>
    </location>
</feature>
<evidence type="ECO:0000256" key="13">
    <source>
        <dbReference type="ARBA" id="ARBA00023136"/>
    </source>
</evidence>
<dbReference type="InterPro" id="IPR017927">
    <property type="entry name" value="FAD-bd_FR_type"/>
</dbReference>
<keyword evidence="6 16" id="KW-0812">Transmembrane</keyword>
<keyword evidence="13 16" id="KW-0472">Membrane</keyword>
<comment type="subcellular location">
    <subcellularLocation>
        <location evidence="2">Membrane</location>
        <topology evidence="2">Multi-pass membrane protein</topology>
    </subcellularLocation>
</comment>
<dbReference type="InterPro" id="IPR050369">
    <property type="entry name" value="RBOH/FRE"/>
</dbReference>
<reference evidence="18" key="1">
    <citation type="submission" date="2018-01" db="EMBL/GenBank/DDBJ databases">
        <authorList>
            <person name="Mao J.F."/>
        </authorList>
    </citation>
    <scope>NUCLEOTIDE SEQUENCE</scope>
    <source>
        <strain evidence="18">Huo1</strain>
        <tissue evidence="18">Leaf</tissue>
    </source>
</reference>
<keyword evidence="8" id="KW-0274">FAD</keyword>
<dbReference type="FunFam" id="3.40.50.80:FF:000039">
    <property type="entry name" value="Ferric reduction oxidase 3"/>
    <property type="match status" value="1"/>
</dbReference>
<evidence type="ECO:0000259" key="17">
    <source>
        <dbReference type="PROSITE" id="PS51384"/>
    </source>
</evidence>
<evidence type="ECO:0000256" key="12">
    <source>
        <dbReference type="ARBA" id="ARBA00023065"/>
    </source>
</evidence>
<dbReference type="InterPro" id="IPR013112">
    <property type="entry name" value="FAD-bd_8"/>
</dbReference>
<evidence type="ECO:0000256" key="5">
    <source>
        <dbReference type="ARBA" id="ARBA00022630"/>
    </source>
</evidence>
<accession>A0A8X8W448</accession>
<evidence type="ECO:0000256" key="10">
    <source>
        <dbReference type="ARBA" id="ARBA00023002"/>
    </source>
</evidence>
<keyword evidence="12" id="KW-0406">Ion transport</keyword>
<comment type="similarity">
    <text evidence="3">Belongs to the ferric reductase (FRE) family.</text>
</comment>
<dbReference type="Pfam" id="PF08030">
    <property type="entry name" value="NAD_binding_6"/>
    <property type="match status" value="1"/>
</dbReference>
<feature type="transmembrane region" description="Helical" evidence="16">
    <location>
        <begin position="7"/>
        <end position="25"/>
    </location>
</feature>
<dbReference type="PANTHER" id="PTHR11972:SF79">
    <property type="entry name" value="FERRIC REDUCTION OXIDASE 4-RELATED"/>
    <property type="match status" value="1"/>
</dbReference>
<evidence type="ECO:0000256" key="2">
    <source>
        <dbReference type="ARBA" id="ARBA00004141"/>
    </source>
</evidence>
<feature type="transmembrane region" description="Helical" evidence="16">
    <location>
        <begin position="54"/>
        <end position="74"/>
    </location>
</feature>
<dbReference type="PRINTS" id="PR00466">
    <property type="entry name" value="GP91PHOX"/>
</dbReference>
<dbReference type="InterPro" id="IPR039261">
    <property type="entry name" value="FNR_nucleotide-bd"/>
</dbReference>
<dbReference type="InterPro" id="IPR000778">
    <property type="entry name" value="Cyt_b245_heavy_chain"/>
</dbReference>
<evidence type="ECO:0000256" key="8">
    <source>
        <dbReference type="ARBA" id="ARBA00022827"/>
    </source>
</evidence>
<proteinExistence type="inferred from homology"/>
<dbReference type="EMBL" id="PNBA02000021">
    <property type="protein sequence ID" value="KAG6387711.1"/>
    <property type="molecule type" value="Genomic_DNA"/>
</dbReference>
<dbReference type="Pfam" id="PF08022">
    <property type="entry name" value="FAD_binding_8"/>
    <property type="match status" value="1"/>
</dbReference>
<dbReference type="AlphaFoldDB" id="A0A8X8W448"/>
<keyword evidence="10" id="KW-0560">Oxidoreductase</keyword>
<keyword evidence="19" id="KW-1185">Reference proteome</keyword>
<dbReference type="EC" id="1.16.1.7" evidence="15"/>
<dbReference type="Proteomes" id="UP000298416">
    <property type="component" value="Unassembled WGS sequence"/>
</dbReference>
<evidence type="ECO:0000256" key="4">
    <source>
        <dbReference type="ARBA" id="ARBA00022448"/>
    </source>
</evidence>
<keyword evidence="5" id="KW-0285">Flavoprotein</keyword>
<dbReference type="Gene3D" id="3.40.50.80">
    <property type="entry name" value="Nucleotide-binding domain of ferredoxin-NADP reductase (FNR) module"/>
    <property type="match status" value="1"/>
</dbReference>
<evidence type="ECO:0000256" key="9">
    <source>
        <dbReference type="ARBA" id="ARBA00022989"/>
    </source>
</evidence>
<feature type="transmembrane region" description="Helical" evidence="16">
    <location>
        <begin position="527"/>
        <end position="549"/>
    </location>
</feature>
<dbReference type="GO" id="GO:0140618">
    <property type="term" value="F:ferric-chelate reductase (NADH) activity"/>
    <property type="evidence" value="ECO:0007669"/>
    <property type="project" value="UniProtKB-EC"/>
</dbReference>
<dbReference type="GO" id="GO:0046872">
    <property type="term" value="F:metal ion binding"/>
    <property type="evidence" value="ECO:0007669"/>
    <property type="project" value="UniProtKB-KW"/>
</dbReference>
<evidence type="ECO:0000256" key="6">
    <source>
        <dbReference type="ARBA" id="ARBA00022692"/>
    </source>
</evidence>
<dbReference type="SFLD" id="SFLDS00052">
    <property type="entry name" value="Ferric_Reductase_Domain"/>
    <property type="match status" value="1"/>
</dbReference>
<sequence>MRYGAAWQSFFVLVFVGYMLVWILLPTNTYKYSWTPKLKEKFNSTYFREQGVNLLLFSFPPMLVAAMGCVYLHLKKTKSDSKSRKRLYLSLKRPAMVAAPLGIVNAVELTFAAMFVVLMIWSLANYLHVSFGHLHMHTPGVKVWEAKFRSVSLRLGYIGNTCYAFLFFPVTRGSSLLPLVGLTSDSSIKYHIWLGHLSSVLFTLHSVGFVIYWWAMSDQMYLMLEWSSTYLSNVAGVIAFVLLLVIWVTSLQRVRRKMFELFFYAHHLYTIYLFFYMFHVGVAYLCMILPGIFLFLIDRYLRFLQSRERTRLDSARLLPNGTMELTFAKNPRLSYNTASTLFVRVPSICKLQWHPFTVISNSNMEKDKLSVAIKSHGGWTQKLYKHLSMSLDHLQVSTEGPYEPASSHYLSHESLVMISGGSGIAPFISIIRETIHKSTTAESDTKVPKLLLVAAFKNTSDLTMLDLLLPLSGASLDLSKLQLQIEAYVTQETEKPIEDAKNQIEIKLFRPNSSDSPISAVLGKNSWLWLGAIISSSFLMFLLLLGLVTRYHIYPVEKRGENYHYSYKIMWDMFLVCASIFVATSAIFLLQKRKGSSEGNQVQNVELQSPTMSPSSWLSPSDRELESLPHQSLVQSTKVHYGARPDLKRILFDCKGSDVGVLVSGPKTMRHAVAKICASGLAKNLHFEAMSFDW</sequence>
<dbReference type="SUPFAM" id="SSF52343">
    <property type="entry name" value="Ferredoxin reductase-like, C-terminal NADP-linked domain"/>
    <property type="match status" value="1"/>
</dbReference>
<name>A0A8X8W448_SALSN</name>
<evidence type="ECO:0000256" key="16">
    <source>
        <dbReference type="SAM" id="Phobius"/>
    </source>
</evidence>
<dbReference type="SFLD" id="SFLDG01168">
    <property type="entry name" value="Ferric_reductase_subgroup_(FRE"/>
    <property type="match status" value="1"/>
</dbReference>
<evidence type="ECO:0000313" key="19">
    <source>
        <dbReference type="Proteomes" id="UP000298416"/>
    </source>
</evidence>
<feature type="domain" description="FAD-binding FR-type" evidence="17">
    <location>
        <begin position="299"/>
        <end position="408"/>
    </location>
</feature>
<feature type="transmembrane region" description="Helical" evidence="16">
    <location>
        <begin position="282"/>
        <end position="301"/>
    </location>
</feature>
<dbReference type="GO" id="GO:0006811">
    <property type="term" value="P:monoatomic ion transport"/>
    <property type="evidence" value="ECO:0007669"/>
    <property type="project" value="UniProtKB-KW"/>
</dbReference>
<keyword evidence="7" id="KW-0479">Metal-binding</keyword>
<comment type="caution">
    <text evidence="18">The sequence shown here is derived from an EMBL/GenBank/DDBJ whole genome shotgun (WGS) entry which is preliminary data.</text>
</comment>
<dbReference type="GO" id="GO:0005886">
    <property type="term" value="C:plasma membrane"/>
    <property type="evidence" value="ECO:0007669"/>
    <property type="project" value="TreeGrafter"/>
</dbReference>
<evidence type="ECO:0000313" key="18">
    <source>
        <dbReference type="EMBL" id="KAG6387711.1"/>
    </source>
</evidence>
<evidence type="ECO:0000256" key="11">
    <source>
        <dbReference type="ARBA" id="ARBA00023004"/>
    </source>
</evidence>
<evidence type="ECO:0000256" key="1">
    <source>
        <dbReference type="ARBA" id="ARBA00001974"/>
    </source>
</evidence>
<dbReference type="CDD" id="cd06186">
    <property type="entry name" value="NOX_Duox_like_FAD_NADP"/>
    <property type="match status" value="1"/>
</dbReference>
<feature type="transmembrane region" description="Helical" evidence="16">
    <location>
        <begin position="230"/>
        <end position="251"/>
    </location>
</feature>
<protein>
    <recommendedName>
        <fullName evidence="15">ferric-chelate reductase (NADH)</fullName>
        <ecNumber evidence="15">1.16.1.7</ecNumber>
    </recommendedName>
</protein>
<organism evidence="18">
    <name type="scientific">Salvia splendens</name>
    <name type="common">Scarlet sage</name>
    <dbReference type="NCBI Taxonomy" id="180675"/>
    <lineage>
        <taxon>Eukaryota</taxon>
        <taxon>Viridiplantae</taxon>
        <taxon>Streptophyta</taxon>
        <taxon>Embryophyta</taxon>
        <taxon>Tracheophyta</taxon>
        <taxon>Spermatophyta</taxon>
        <taxon>Magnoliopsida</taxon>
        <taxon>eudicotyledons</taxon>
        <taxon>Gunneridae</taxon>
        <taxon>Pentapetalae</taxon>
        <taxon>asterids</taxon>
        <taxon>lamiids</taxon>
        <taxon>Lamiales</taxon>
        <taxon>Lamiaceae</taxon>
        <taxon>Nepetoideae</taxon>
        <taxon>Mentheae</taxon>
        <taxon>Salviinae</taxon>
        <taxon>Salvia</taxon>
        <taxon>Salvia subgen. Calosphace</taxon>
        <taxon>core Calosphace</taxon>
    </lineage>
</organism>
<comment type="cofactor">
    <cofactor evidence="1">
        <name>FAD</name>
        <dbReference type="ChEBI" id="CHEBI:57692"/>
    </cofactor>
</comment>
<dbReference type="PROSITE" id="PS51384">
    <property type="entry name" value="FAD_FR"/>
    <property type="match status" value="1"/>
</dbReference>
<comment type="catalytic activity">
    <reaction evidence="14">
        <text>2 a Fe(II)-siderophore + NAD(+) + H(+) = 2 a Fe(III)-siderophore + NADH</text>
        <dbReference type="Rhea" id="RHEA:15061"/>
        <dbReference type="Rhea" id="RHEA-COMP:11342"/>
        <dbReference type="Rhea" id="RHEA-COMP:11344"/>
        <dbReference type="ChEBI" id="CHEBI:15378"/>
        <dbReference type="ChEBI" id="CHEBI:29033"/>
        <dbReference type="ChEBI" id="CHEBI:29034"/>
        <dbReference type="ChEBI" id="CHEBI:57540"/>
        <dbReference type="ChEBI" id="CHEBI:57945"/>
        <dbReference type="EC" id="1.16.1.7"/>
    </reaction>
</comment>
<dbReference type="InterPro" id="IPR013130">
    <property type="entry name" value="Fe3_Rdtase_TM_dom"/>
</dbReference>
<feature type="transmembrane region" description="Helical" evidence="16">
    <location>
        <begin position="95"/>
        <end position="121"/>
    </location>
</feature>
<evidence type="ECO:0000256" key="3">
    <source>
        <dbReference type="ARBA" id="ARBA00006278"/>
    </source>
</evidence>
<dbReference type="InterPro" id="IPR013121">
    <property type="entry name" value="Fe_red_NAD-bd_6"/>
</dbReference>
<keyword evidence="4" id="KW-0813">Transport</keyword>
<reference evidence="18" key="2">
    <citation type="submission" date="2020-08" db="EMBL/GenBank/DDBJ databases">
        <title>Plant Genome Project.</title>
        <authorList>
            <person name="Zhang R.-G."/>
        </authorList>
    </citation>
    <scope>NUCLEOTIDE SEQUENCE</scope>
    <source>
        <strain evidence="18">Huo1</strain>
        <tissue evidence="18">Leaf</tissue>
    </source>
</reference>